<dbReference type="SMART" id="SM00304">
    <property type="entry name" value="HAMP"/>
    <property type="match status" value="1"/>
</dbReference>
<proteinExistence type="inferred from homology"/>
<keyword evidence="7" id="KW-1133">Transmembrane helix</keyword>
<evidence type="ECO:0000256" key="2">
    <source>
        <dbReference type="ARBA" id="ARBA00022475"/>
    </source>
</evidence>
<evidence type="ECO:0000256" key="4">
    <source>
        <dbReference type="ARBA" id="ARBA00023224"/>
    </source>
</evidence>
<evidence type="ECO:0000259" key="8">
    <source>
        <dbReference type="PROSITE" id="PS50111"/>
    </source>
</evidence>
<keyword evidence="11" id="KW-1185">Reference proteome</keyword>
<dbReference type="SMART" id="SM00283">
    <property type="entry name" value="MA"/>
    <property type="match status" value="1"/>
</dbReference>
<accession>A0ABW2V507</accession>
<dbReference type="CDD" id="cd06225">
    <property type="entry name" value="HAMP"/>
    <property type="match status" value="1"/>
</dbReference>
<feature type="transmembrane region" description="Helical" evidence="7">
    <location>
        <begin position="17"/>
        <end position="37"/>
    </location>
</feature>
<keyword evidence="7" id="KW-0812">Transmembrane</keyword>
<dbReference type="Pfam" id="PF00672">
    <property type="entry name" value="HAMP"/>
    <property type="match status" value="1"/>
</dbReference>
<gene>
    <name evidence="10" type="ORF">ACFQWB_08490</name>
</gene>
<name>A0ABW2V507_9BACL</name>
<sequence>MDGILAAVRLNSFRGRIYFVVMGLSVLFAILFALLGLAWGHTFVGVTLAAVSVAAGWAGSRMLENLLLSPVEQLTRIAMTIAKGDFTLRADVDSNDALGELAKAFNGMVDKLSTILKETNRMTQLVADSGRNIYTKNESLKSVIDQVTTSAQELAQGSSQISEEVVQTAQALKAIEERTTLYTESSKAMNLRAGQMRSLVEQGKQKVVHQGEGIKKNVETTSAVSETIRRLAQQASGITAITRTISDIAEQTNLLSLNASIEAARAGEHGKGFAVVAQQVRKLAEEATASTREVFTLVQGIDQGIREALNTIRTNEEVVEQQVELIRETEAVFNQFVDSVDFVARQIDQFAEESLQMLQSARQISETMENISAITEEGAASTQEVSASLNRQISAVDDMLQQAYEMTFNVSQLQRTISVFRL</sequence>
<dbReference type="PANTHER" id="PTHR32089:SF112">
    <property type="entry name" value="LYSOZYME-LIKE PROTEIN-RELATED"/>
    <property type="match status" value="1"/>
</dbReference>
<dbReference type="InterPro" id="IPR003660">
    <property type="entry name" value="HAMP_dom"/>
</dbReference>
<reference evidence="11" key="1">
    <citation type="journal article" date="2019" name="Int. J. Syst. Evol. Microbiol.">
        <title>The Global Catalogue of Microorganisms (GCM) 10K type strain sequencing project: providing services to taxonomists for standard genome sequencing and annotation.</title>
        <authorList>
            <consortium name="The Broad Institute Genomics Platform"/>
            <consortium name="The Broad Institute Genome Sequencing Center for Infectious Disease"/>
            <person name="Wu L."/>
            <person name="Ma J."/>
        </authorList>
    </citation>
    <scope>NUCLEOTIDE SEQUENCE [LARGE SCALE GENOMIC DNA]</scope>
    <source>
        <strain evidence="11">JCM 18657</strain>
    </source>
</reference>
<dbReference type="PROSITE" id="PS50885">
    <property type="entry name" value="HAMP"/>
    <property type="match status" value="1"/>
</dbReference>
<evidence type="ECO:0000256" key="5">
    <source>
        <dbReference type="ARBA" id="ARBA00029447"/>
    </source>
</evidence>
<evidence type="ECO:0000313" key="11">
    <source>
        <dbReference type="Proteomes" id="UP001596528"/>
    </source>
</evidence>
<organism evidence="10 11">
    <name type="scientific">Paenibacillus thermoaerophilus</name>
    <dbReference type="NCBI Taxonomy" id="1215385"/>
    <lineage>
        <taxon>Bacteria</taxon>
        <taxon>Bacillati</taxon>
        <taxon>Bacillota</taxon>
        <taxon>Bacilli</taxon>
        <taxon>Bacillales</taxon>
        <taxon>Paenibacillaceae</taxon>
        <taxon>Paenibacillus</taxon>
    </lineage>
</organism>
<comment type="subcellular location">
    <subcellularLocation>
        <location evidence="1">Cell membrane</location>
    </subcellularLocation>
</comment>
<dbReference type="EMBL" id="JBHTGQ010000018">
    <property type="protein sequence ID" value="MFC7749979.1"/>
    <property type="molecule type" value="Genomic_DNA"/>
</dbReference>
<dbReference type="SUPFAM" id="SSF58104">
    <property type="entry name" value="Methyl-accepting chemotaxis protein (MCP) signaling domain"/>
    <property type="match status" value="1"/>
</dbReference>
<dbReference type="PANTHER" id="PTHR32089">
    <property type="entry name" value="METHYL-ACCEPTING CHEMOTAXIS PROTEIN MCPB"/>
    <property type="match status" value="1"/>
</dbReference>
<dbReference type="PROSITE" id="PS50111">
    <property type="entry name" value="CHEMOTAXIS_TRANSDUC_2"/>
    <property type="match status" value="1"/>
</dbReference>
<dbReference type="InterPro" id="IPR004089">
    <property type="entry name" value="MCPsignal_dom"/>
</dbReference>
<evidence type="ECO:0000256" key="3">
    <source>
        <dbReference type="ARBA" id="ARBA00023136"/>
    </source>
</evidence>
<dbReference type="Gene3D" id="1.10.287.950">
    <property type="entry name" value="Methyl-accepting chemotaxis protein"/>
    <property type="match status" value="1"/>
</dbReference>
<keyword evidence="4 6" id="KW-0807">Transducer</keyword>
<dbReference type="Gene3D" id="6.10.340.10">
    <property type="match status" value="1"/>
</dbReference>
<evidence type="ECO:0000256" key="6">
    <source>
        <dbReference type="PROSITE-ProRule" id="PRU00284"/>
    </source>
</evidence>
<keyword evidence="3 7" id="KW-0472">Membrane</keyword>
<evidence type="ECO:0000256" key="1">
    <source>
        <dbReference type="ARBA" id="ARBA00004236"/>
    </source>
</evidence>
<dbReference type="Pfam" id="PF00015">
    <property type="entry name" value="MCPsignal"/>
    <property type="match status" value="1"/>
</dbReference>
<evidence type="ECO:0000313" key="10">
    <source>
        <dbReference type="EMBL" id="MFC7749979.1"/>
    </source>
</evidence>
<comment type="similarity">
    <text evidence="5">Belongs to the methyl-accepting chemotaxis (MCP) protein family.</text>
</comment>
<dbReference type="Proteomes" id="UP001596528">
    <property type="component" value="Unassembled WGS sequence"/>
</dbReference>
<evidence type="ECO:0000256" key="7">
    <source>
        <dbReference type="SAM" id="Phobius"/>
    </source>
</evidence>
<feature type="domain" description="Methyl-accepting transducer" evidence="8">
    <location>
        <begin position="136"/>
        <end position="386"/>
    </location>
</feature>
<dbReference type="RefSeq" id="WP_138788264.1">
    <property type="nucleotide sequence ID" value="NZ_JBHTGQ010000018.1"/>
</dbReference>
<evidence type="ECO:0000259" key="9">
    <source>
        <dbReference type="PROSITE" id="PS50885"/>
    </source>
</evidence>
<keyword evidence="2" id="KW-1003">Cell membrane</keyword>
<comment type="caution">
    <text evidence="10">The sequence shown here is derived from an EMBL/GenBank/DDBJ whole genome shotgun (WGS) entry which is preliminary data.</text>
</comment>
<protein>
    <submittedName>
        <fullName evidence="10">Methyl-accepting chemotaxis protein</fullName>
    </submittedName>
</protein>
<feature type="domain" description="HAMP" evidence="9">
    <location>
        <begin position="65"/>
        <end position="117"/>
    </location>
</feature>